<dbReference type="AlphaFoldDB" id="A0A856MAG8"/>
<keyword evidence="3" id="KW-1185">Reference proteome</keyword>
<sequence>MTTNVSKLVERRLNDFKRRCGKDGDAALQLAYHAAIPVALNPELLHFLRINFFLDPPEQLPYTVEFEFLTSGLCREIDAELYEIEPEIRNELLQELMKREDAKQRIQDVATLLWQYVEYHSPWADRVELERAQQLTALNFLDPAKAKEWLDEAEANPSLGRAEREWFIAMRQEIEELPDISTLSTEKQSEQNDLPSEKGVDYTRLRDLLKTGKWEEADNETFAVMLKAAGRKKEDGQLDVESIKNFPCTDLRTIDQLWVKYSNGRFGFSVQKRIWESVGGKPDANIKIWEKFSNRVGWRKGMFWNKFRLRYSMSNMRSSVTLLWNQEWLSYSELTFSTNAPRGHLPLTFAIGVQSFMGFERKYIQYGGEYLSARGRYATCIRLFSRVQTCKL</sequence>
<evidence type="ECO:0000259" key="1">
    <source>
        <dbReference type="Pfam" id="PF05419"/>
    </source>
</evidence>
<dbReference type="RefSeq" id="WP_246163058.1">
    <property type="nucleotide sequence ID" value="NZ_CAWOXK010000001.1"/>
</dbReference>
<dbReference type="Pfam" id="PF05419">
    <property type="entry name" value="GUN4"/>
    <property type="match status" value="1"/>
</dbReference>
<dbReference type="Proteomes" id="UP000503129">
    <property type="component" value="Chromosome"/>
</dbReference>
<dbReference type="InterPro" id="IPR008629">
    <property type="entry name" value="GUN4-like"/>
</dbReference>
<organism evidence="2 3">
    <name type="scientific">Brasilonema sennae CENA114</name>
    <dbReference type="NCBI Taxonomy" id="415709"/>
    <lineage>
        <taxon>Bacteria</taxon>
        <taxon>Bacillati</taxon>
        <taxon>Cyanobacteriota</taxon>
        <taxon>Cyanophyceae</taxon>
        <taxon>Nostocales</taxon>
        <taxon>Scytonemataceae</taxon>
        <taxon>Brasilonema</taxon>
        <taxon>Bromeliae group (in: Brasilonema)</taxon>
    </lineage>
</organism>
<dbReference type="PANTHER" id="PTHR34800:SF1">
    <property type="entry name" value="TETRAPYRROLE-BINDING PROTEIN, CHLOROPLASTIC"/>
    <property type="match status" value="1"/>
</dbReference>
<evidence type="ECO:0000313" key="3">
    <source>
        <dbReference type="Proteomes" id="UP000503129"/>
    </source>
</evidence>
<protein>
    <recommendedName>
        <fullName evidence="1">GUN4-like domain-containing protein</fullName>
    </recommendedName>
</protein>
<dbReference type="PANTHER" id="PTHR34800">
    <property type="entry name" value="TETRAPYRROLE-BINDING PROTEIN, CHLOROPLASTIC"/>
    <property type="match status" value="1"/>
</dbReference>
<gene>
    <name evidence="2" type="ORF">DP114_05065</name>
</gene>
<proteinExistence type="predicted"/>
<feature type="domain" description="GUN4-like" evidence="1">
    <location>
        <begin position="196"/>
        <end position="350"/>
    </location>
</feature>
<evidence type="ECO:0000313" key="2">
    <source>
        <dbReference type="EMBL" id="QDL07354.1"/>
    </source>
</evidence>
<name>A0A856MAG8_9CYAN</name>
<accession>A0A856MAG8</accession>
<dbReference type="KEGG" id="bsen:DP114_05065"/>
<dbReference type="EMBL" id="CP030118">
    <property type="protein sequence ID" value="QDL07354.1"/>
    <property type="molecule type" value="Genomic_DNA"/>
</dbReference>
<dbReference type="GO" id="GO:0046906">
    <property type="term" value="F:tetrapyrrole binding"/>
    <property type="evidence" value="ECO:0007669"/>
    <property type="project" value="TreeGrafter"/>
</dbReference>
<reference evidence="2 3" key="1">
    <citation type="submission" date="2018-06" db="EMBL/GenBank/DDBJ databases">
        <title>Comparative genomics of Brasilonema spp. strains.</title>
        <authorList>
            <person name="Alvarenga D.O."/>
            <person name="Fiore M.F."/>
            <person name="Varani A.M."/>
        </authorList>
    </citation>
    <scope>NUCLEOTIDE SEQUENCE [LARGE SCALE GENOMIC DNA]</scope>
    <source>
        <strain evidence="2 3">CENA114</strain>
    </source>
</reference>
<dbReference type="Gene3D" id="1.10.10.1770">
    <property type="entry name" value="Gun4-like"/>
    <property type="match status" value="1"/>
</dbReference>
<dbReference type="Gene3D" id="1.25.40.620">
    <property type="match status" value="1"/>
</dbReference>
<dbReference type="InterPro" id="IPR037215">
    <property type="entry name" value="GUN4-like_sf"/>
</dbReference>
<dbReference type="CDD" id="cd16383">
    <property type="entry name" value="GUN4"/>
    <property type="match status" value="1"/>
</dbReference>
<dbReference type="SUPFAM" id="SSF140869">
    <property type="entry name" value="GUN4-like"/>
    <property type="match status" value="1"/>
</dbReference>